<dbReference type="PANTHER" id="PTHR22604">
    <property type="entry name" value="OXIDOREDUCTASES"/>
    <property type="match status" value="1"/>
</dbReference>
<dbReference type="Gene3D" id="3.40.50.720">
    <property type="entry name" value="NAD(P)-binding Rossmann-like Domain"/>
    <property type="match status" value="1"/>
</dbReference>
<keyword evidence="6" id="KW-1185">Reference proteome</keyword>
<dbReference type="Pfam" id="PF22725">
    <property type="entry name" value="GFO_IDH_MocA_C3"/>
    <property type="match status" value="1"/>
</dbReference>
<name>A0ABW2N831_9ACTN</name>
<dbReference type="InterPro" id="IPR055170">
    <property type="entry name" value="GFO_IDH_MocA-like_dom"/>
</dbReference>
<feature type="domain" description="GFO/IDH/MocA-like oxidoreductase" evidence="4">
    <location>
        <begin position="128"/>
        <end position="243"/>
    </location>
</feature>
<gene>
    <name evidence="5" type="ORF">ACFQO6_19295</name>
</gene>
<dbReference type="InterPro" id="IPR050984">
    <property type="entry name" value="Gfo/Idh/MocA_domain"/>
</dbReference>
<accession>A0ABW2N831</accession>
<sequence>MTTRWGIAGTGWMAASFLDDFAHVPDAELVAVGSRTLERARAFAAERGGEAMTYPDVVAADLDVLYIATPHPQHRDLALAAIAHGTPVLVEKSLTATLDGAREVVTAAREAGVFCMEAMWTRLQPAVLAARELVAAGEIGEVISVHADFGAHRVYDPVHRLFAPELGGGAVLDLGVYCISLAQHFLGTPSRVTATGSLFPNGADASASLLLTYDDGRAATLAASLQATTGRRATLVGTRGSIEIGPEFYRPTQLVVRREGDPAEVLELPAVGLGYSHEIVHVGECLAEGLTESPVVPLDDTLVVQWVMQEALGQLGITPAEGTVPGLSGARV</sequence>
<evidence type="ECO:0000256" key="2">
    <source>
        <dbReference type="ARBA" id="ARBA00023002"/>
    </source>
</evidence>
<dbReference type="SUPFAM" id="SSF51735">
    <property type="entry name" value="NAD(P)-binding Rossmann-fold domains"/>
    <property type="match status" value="1"/>
</dbReference>
<keyword evidence="2" id="KW-0560">Oxidoreductase</keyword>
<comment type="similarity">
    <text evidence="1">Belongs to the Gfo/Idh/MocA family.</text>
</comment>
<dbReference type="Gene3D" id="3.30.360.10">
    <property type="entry name" value="Dihydrodipicolinate Reductase, domain 2"/>
    <property type="match status" value="1"/>
</dbReference>
<proteinExistence type="inferred from homology"/>
<evidence type="ECO:0000259" key="4">
    <source>
        <dbReference type="Pfam" id="PF22725"/>
    </source>
</evidence>
<dbReference type="Proteomes" id="UP001596524">
    <property type="component" value="Unassembled WGS sequence"/>
</dbReference>
<dbReference type="InterPro" id="IPR000683">
    <property type="entry name" value="Gfo/Idh/MocA-like_OxRdtase_N"/>
</dbReference>
<reference evidence="6" key="1">
    <citation type="journal article" date="2019" name="Int. J. Syst. Evol. Microbiol.">
        <title>The Global Catalogue of Microorganisms (GCM) 10K type strain sequencing project: providing services to taxonomists for standard genome sequencing and annotation.</title>
        <authorList>
            <consortium name="The Broad Institute Genomics Platform"/>
            <consortium name="The Broad Institute Genome Sequencing Center for Infectious Disease"/>
            <person name="Wu L."/>
            <person name="Ma J."/>
        </authorList>
    </citation>
    <scope>NUCLEOTIDE SEQUENCE [LARGE SCALE GENOMIC DNA]</scope>
    <source>
        <strain evidence="6">FCH27</strain>
    </source>
</reference>
<dbReference type="RefSeq" id="WP_255892933.1">
    <property type="nucleotide sequence ID" value="NZ_JAFMZM010000008.1"/>
</dbReference>
<evidence type="ECO:0000259" key="3">
    <source>
        <dbReference type="Pfam" id="PF01408"/>
    </source>
</evidence>
<organism evidence="5 6">
    <name type="scientific">Nocardioides astragali</name>
    <dbReference type="NCBI Taxonomy" id="1776736"/>
    <lineage>
        <taxon>Bacteria</taxon>
        <taxon>Bacillati</taxon>
        <taxon>Actinomycetota</taxon>
        <taxon>Actinomycetes</taxon>
        <taxon>Propionibacteriales</taxon>
        <taxon>Nocardioidaceae</taxon>
        <taxon>Nocardioides</taxon>
    </lineage>
</organism>
<evidence type="ECO:0000313" key="6">
    <source>
        <dbReference type="Proteomes" id="UP001596524"/>
    </source>
</evidence>
<evidence type="ECO:0000256" key="1">
    <source>
        <dbReference type="ARBA" id="ARBA00010928"/>
    </source>
</evidence>
<dbReference type="SUPFAM" id="SSF55347">
    <property type="entry name" value="Glyceraldehyde-3-phosphate dehydrogenase-like, C-terminal domain"/>
    <property type="match status" value="1"/>
</dbReference>
<protein>
    <submittedName>
        <fullName evidence="5">Gfo/Idh/MocA family protein</fullName>
    </submittedName>
</protein>
<dbReference type="PANTHER" id="PTHR22604:SF105">
    <property type="entry name" value="TRANS-1,2-DIHYDROBENZENE-1,2-DIOL DEHYDROGENASE"/>
    <property type="match status" value="1"/>
</dbReference>
<comment type="caution">
    <text evidence="5">The sequence shown here is derived from an EMBL/GenBank/DDBJ whole genome shotgun (WGS) entry which is preliminary data.</text>
</comment>
<feature type="domain" description="Gfo/Idh/MocA-like oxidoreductase N-terminal" evidence="3">
    <location>
        <begin position="4"/>
        <end position="117"/>
    </location>
</feature>
<evidence type="ECO:0000313" key="5">
    <source>
        <dbReference type="EMBL" id="MFC7362423.1"/>
    </source>
</evidence>
<dbReference type="Pfam" id="PF01408">
    <property type="entry name" value="GFO_IDH_MocA"/>
    <property type="match status" value="1"/>
</dbReference>
<dbReference type="InterPro" id="IPR036291">
    <property type="entry name" value="NAD(P)-bd_dom_sf"/>
</dbReference>
<dbReference type="EMBL" id="JBHTCH010000023">
    <property type="protein sequence ID" value="MFC7362423.1"/>
    <property type="molecule type" value="Genomic_DNA"/>
</dbReference>